<feature type="transmembrane region" description="Helical" evidence="1">
    <location>
        <begin position="37"/>
        <end position="59"/>
    </location>
</feature>
<organism evidence="2 3">
    <name type="scientific">Tuber borchii</name>
    <name type="common">White truffle</name>
    <dbReference type="NCBI Taxonomy" id="42251"/>
    <lineage>
        <taxon>Eukaryota</taxon>
        <taxon>Fungi</taxon>
        <taxon>Dikarya</taxon>
        <taxon>Ascomycota</taxon>
        <taxon>Pezizomycotina</taxon>
        <taxon>Pezizomycetes</taxon>
        <taxon>Pezizales</taxon>
        <taxon>Tuberaceae</taxon>
        <taxon>Tuber</taxon>
    </lineage>
</organism>
<evidence type="ECO:0000313" key="2">
    <source>
        <dbReference type="EMBL" id="PUU79191.1"/>
    </source>
</evidence>
<evidence type="ECO:0000313" key="3">
    <source>
        <dbReference type="Proteomes" id="UP000244722"/>
    </source>
</evidence>
<keyword evidence="1" id="KW-1133">Transmembrane helix</keyword>
<dbReference type="EMBL" id="NESQ01000098">
    <property type="protein sequence ID" value="PUU79191.1"/>
    <property type="molecule type" value="Genomic_DNA"/>
</dbReference>
<proteinExistence type="predicted"/>
<gene>
    <name evidence="2" type="ORF">B9Z19DRAFT_1082352</name>
</gene>
<comment type="caution">
    <text evidence="2">The sequence shown here is derived from an EMBL/GenBank/DDBJ whole genome shotgun (WGS) entry which is preliminary data.</text>
</comment>
<accession>A0A2T6ZUM5</accession>
<protein>
    <submittedName>
        <fullName evidence="2">Uncharacterized protein</fullName>
    </submittedName>
</protein>
<keyword evidence="1" id="KW-0472">Membrane</keyword>
<dbReference type="AlphaFoldDB" id="A0A2T6ZUM5"/>
<keyword evidence="3" id="KW-1185">Reference proteome</keyword>
<keyword evidence="1" id="KW-0812">Transmembrane</keyword>
<evidence type="ECO:0000256" key="1">
    <source>
        <dbReference type="SAM" id="Phobius"/>
    </source>
</evidence>
<sequence length="183" mass="21169">MQAPISLPLPFFLGTIRNLPRLIIESDVFFSFSSSNITTHFTLIRIVLYCTIIISYRIVHRGRREAEKSFIYYMPSIYLSTREGCCMWIKLGIDNTQEYEGCGIICFCVTVIVPTGRVLDSGKKYRYPHTGIREIYGQSSVHICARKQTKSYPQCSSTWQCQYFLPRTSACAVLYQPRLQFNE</sequence>
<dbReference type="Proteomes" id="UP000244722">
    <property type="component" value="Unassembled WGS sequence"/>
</dbReference>
<name>A0A2T6ZUM5_TUBBO</name>
<reference evidence="2 3" key="1">
    <citation type="submission" date="2017-04" db="EMBL/GenBank/DDBJ databases">
        <title>Draft genome sequence of Tuber borchii Vittad., a whitish edible truffle.</title>
        <authorList>
            <consortium name="DOE Joint Genome Institute"/>
            <person name="Murat C."/>
            <person name="Kuo A."/>
            <person name="Barry K.W."/>
            <person name="Clum A."/>
            <person name="Dockter R.B."/>
            <person name="Fauchery L."/>
            <person name="Iotti M."/>
            <person name="Kohler A."/>
            <person name="Labutti K."/>
            <person name="Lindquist E.A."/>
            <person name="Lipzen A."/>
            <person name="Ohm R.A."/>
            <person name="Wang M."/>
            <person name="Grigoriev I.V."/>
            <person name="Zambonelli A."/>
            <person name="Martin F.M."/>
        </authorList>
    </citation>
    <scope>NUCLEOTIDE SEQUENCE [LARGE SCALE GENOMIC DNA]</scope>
    <source>
        <strain evidence="2 3">Tbo3840</strain>
    </source>
</reference>